<evidence type="ECO:0000313" key="3">
    <source>
        <dbReference type="Proteomes" id="UP000606786"/>
    </source>
</evidence>
<sequence length="70" mass="7096">MKIRQTAPATTTPPFNAAGQLRMLQTAAADAAAGGGGGGGGLFSSCHRRQLPCQTPKDADKLKRSTAGVQ</sequence>
<dbReference type="AlphaFoldDB" id="A0A811V320"/>
<keyword evidence="3" id="KW-1185">Reference proteome</keyword>
<comment type="caution">
    <text evidence="2">The sequence shown here is derived from an EMBL/GenBank/DDBJ whole genome shotgun (WGS) entry which is preliminary data.</text>
</comment>
<feature type="region of interest" description="Disordered" evidence="1">
    <location>
        <begin position="30"/>
        <end position="70"/>
    </location>
</feature>
<feature type="compositionally biased region" description="Gly residues" evidence="1">
    <location>
        <begin position="33"/>
        <end position="42"/>
    </location>
</feature>
<name>A0A811V320_CERCA</name>
<organism evidence="2 3">
    <name type="scientific">Ceratitis capitata</name>
    <name type="common">Mediterranean fruit fly</name>
    <name type="synonym">Tephritis capitata</name>
    <dbReference type="NCBI Taxonomy" id="7213"/>
    <lineage>
        <taxon>Eukaryota</taxon>
        <taxon>Metazoa</taxon>
        <taxon>Ecdysozoa</taxon>
        <taxon>Arthropoda</taxon>
        <taxon>Hexapoda</taxon>
        <taxon>Insecta</taxon>
        <taxon>Pterygota</taxon>
        <taxon>Neoptera</taxon>
        <taxon>Endopterygota</taxon>
        <taxon>Diptera</taxon>
        <taxon>Brachycera</taxon>
        <taxon>Muscomorpha</taxon>
        <taxon>Tephritoidea</taxon>
        <taxon>Tephritidae</taxon>
        <taxon>Ceratitis</taxon>
        <taxon>Ceratitis</taxon>
    </lineage>
</organism>
<dbReference type="Proteomes" id="UP000606786">
    <property type="component" value="Unassembled WGS sequence"/>
</dbReference>
<protein>
    <submittedName>
        <fullName evidence="2">(Mediterranean fruit fly) hypothetical protein</fullName>
    </submittedName>
</protein>
<accession>A0A811V320</accession>
<evidence type="ECO:0000256" key="1">
    <source>
        <dbReference type="SAM" id="MobiDB-lite"/>
    </source>
</evidence>
<reference evidence="2" key="1">
    <citation type="submission" date="2020-11" db="EMBL/GenBank/DDBJ databases">
        <authorList>
            <person name="Whitehead M."/>
        </authorList>
    </citation>
    <scope>NUCLEOTIDE SEQUENCE</scope>
    <source>
        <strain evidence="2">EGII</strain>
    </source>
</reference>
<evidence type="ECO:0000313" key="2">
    <source>
        <dbReference type="EMBL" id="CAD7004246.1"/>
    </source>
</evidence>
<dbReference type="EMBL" id="CAJHJT010000034">
    <property type="protein sequence ID" value="CAD7004246.1"/>
    <property type="molecule type" value="Genomic_DNA"/>
</dbReference>
<gene>
    <name evidence="2" type="ORF">CCAP1982_LOCUS12666</name>
</gene>
<proteinExistence type="predicted"/>